<evidence type="ECO:0000313" key="5">
    <source>
        <dbReference type="EMBL" id="CEP78087.1"/>
    </source>
</evidence>
<dbReference type="RefSeq" id="WP_045087608.1">
    <property type="nucleotide sequence ID" value="NZ_LN824141.1"/>
</dbReference>
<feature type="domain" description="Alanine racemase N-terminal" evidence="4">
    <location>
        <begin position="9"/>
        <end position="222"/>
    </location>
</feature>
<dbReference type="Gene3D" id="3.20.20.10">
    <property type="entry name" value="Alanine racemase"/>
    <property type="match status" value="1"/>
</dbReference>
<dbReference type="STRING" id="1006576.DTL3_0777"/>
<reference evidence="6" key="1">
    <citation type="submission" date="2014-11" db="EMBL/GenBank/DDBJ databases">
        <authorList>
            <person name="Wibberg D."/>
        </authorList>
    </citation>
    <scope>NUCLEOTIDE SEQUENCE [LARGE SCALE GENOMIC DNA]</scope>
    <source>
        <strain evidence="6">L3</strain>
    </source>
</reference>
<gene>
    <name evidence="5" type="ORF">DTL3_0777</name>
</gene>
<evidence type="ECO:0000256" key="1">
    <source>
        <dbReference type="ARBA" id="ARBA00001933"/>
    </source>
</evidence>
<dbReference type="PANTHER" id="PTHR30511">
    <property type="entry name" value="ALANINE RACEMASE"/>
    <property type="match status" value="1"/>
</dbReference>
<dbReference type="SUPFAM" id="SSF51419">
    <property type="entry name" value="PLP-binding barrel"/>
    <property type="match status" value="1"/>
</dbReference>
<dbReference type="EMBL" id="LN824141">
    <property type="protein sequence ID" value="CEP78087.1"/>
    <property type="molecule type" value="Genomic_DNA"/>
</dbReference>
<dbReference type="GO" id="GO:0005829">
    <property type="term" value="C:cytosol"/>
    <property type="evidence" value="ECO:0007669"/>
    <property type="project" value="TreeGrafter"/>
</dbReference>
<dbReference type="Pfam" id="PF01168">
    <property type="entry name" value="Ala_racemase_N"/>
    <property type="match status" value="1"/>
</dbReference>
<dbReference type="PATRIC" id="fig|1006576.9.peg.766"/>
<evidence type="ECO:0000259" key="4">
    <source>
        <dbReference type="Pfam" id="PF01168"/>
    </source>
</evidence>
<name>A0A0C7NQB3_DEFTU</name>
<keyword evidence="6" id="KW-1185">Reference proteome</keyword>
<dbReference type="InterPro" id="IPR000821">
    <property type="entry name" value="Ala_racemase"/>
</dbReference>
<proteinExistence type="predicted"/>
<dbReference type="InterPro" id="IPR029066">
    <property type="entry name" value="PLP-binding_barrel"/>
</dbReference>
<dbReference type="AlphaFoldDB" id="A0A0C7NQB3"/>
<dbReference type="KEGG" id="dtn:DTL3_0777"/>
<dbReference type="GO" id="GO:0008784">
    <property type="term" value="F:alanine racemase activity"/>
    <property type="evidence" value="ECO:0007669"/>
    <property type="project" value="TreeGrafter"/>
</dbReference>
<dbReference type="PANTHER" id="PTHR30511:SF3">
    <property type="entry name" value="LYSINE RACEMASE"/>
    <property type="match status" value="1"/>
</dbReference>
<dbReference type="InterPro" id="IPR001608">
    <property type="entry name" value="Ala_racemase_N"/>
</dbReference>
<evidence type="ECO:0000256" key="2">
    <source>
        <dbReference type="ARBA" id="ARBA00022898"/>
    </source>
</evidence>
<evidence type="ECO:0000313" key="6">
    <source>
        <dbReference type="Proteomes" id="UP000032809"/>
    </source>
</evidence>
<dbReference type="HOGENOM" id="CLU_067103_0_0_0"/>
<protein>
    <submittedName>
        <fullName evidence="5">Alanine racemase-like protein</fullName>
    </submittedName>
</protein>
<organism evidence="5 6">
    <name type="scientific">Defluviitoga tunisiensis</name>
    <dbReference type="NCBI Taxonomy" id="1006576"/>
    <lineage>
        <taxon>Bacteria</taxon>
        <taxon>Thermotogati</taxon>
        <taxon>Thermotogota</taxon>
        <taxon>Thermotogae</taxon>
        <taxon>Petrotogales</taxon>
        <taxon>Petrotogaceae</taxon>
        <taxon>Defluviitoga</taxon>
    </lineage>
</organism>
<dbReference type="OrthoDB" id="504078at2"/>
<sequence length="355" mass="39397">MYPKVYVYLERIYENARYLNNLCNNYGVNIVGVTKVVCAEPHIAQTFVDSGISILGDSRIQNIKNMIDNGIKAEYMLLRIPMLSELDNVVRFVDYTLISELKTARTLGEVSKFFNKKIKVIYMVDIGDLREGVWFDNAVSEVSEALNIKGIEVVGIGTNLGCFGGVIPSKDNMQKLLDIKSEIEKNTGIILSVVSGGTSATLPLIEDKNLPKGINQFRLGESIICGTDATNRRIVPGTRQDAIVLEAEIVEIKEKPSVPYGKIGHDAFGRKPSFIDQGMRLKGILAVGEQDISPSTTYPLDDKDIEVLHASSDHMIIDLTKSKFKYKVGDKIRFTLGYSSVLRAFTSSYVEKVIL</sequence>
<comment type="cofactor">
    <cofactor evidence="1">
        <name>pyridoxal 5'-phosphate</name>
        <dbReference type="ChEBI" id="CHEBI:597326"/>
    </cofactor>
</comment>
<dbReference type="GO" id="GO:0030170">
    <property type="term" value="F:pyridoxal phosphate binding"/>
    <property type="evidence" value="ECO:0007669"/>
    <property type="project" value="TreeGrafter"/>
</dbReference>
<dbReference type="Proteomes" id="UP000032809">
    <property type="component" value="Chromosome I"/>
</dbReference>
<accession>A0A0C7NQB3</accession>
<dbReference type="CDD" id="cd06815">
    <property type="entry name" value="PLPDE_III_AR_like_1"/>
    <property type="match status" value="1"/>
</dbReference>
<keyword evidence="2" id="KW-0663">Pyridoxal phosphate</keyword>
<keyword evidence="3" id="KW-0413">Isomerase</keyword>
<evidence type="ECO:0000256" key="3">
    <source>
        <dbReference type="ARBA" id="ARBA00023235"/>
    </source>
</evidence>